<proteinExistence type="predicted"/>
<evidence type="ECO:0000313" key="2">
    <source>
        <dbReference type="Proteomes" id="UP001632037"/>
    </source>
</evidence>
<gene>
    <name evidence="1" type="ORF">V7S43_018083</name>
</gene>
<accession>A0ABD3ESE7</accession>
<dbReference type="EMBL" id="JBIMZQ010000070">
    <property type="protein sequence ID" value="KAL3657035.1"/>
    <property type="molecule type" value="Genomic_DNA"/>
</dbReference>
<dbReference type="AlphaFoldDB" id="A0ABD3ESE7"/>
<dbReference type="Proteomes" id="UP001632037">
    <property type="component" value="Unassembled WGS sequence"/>
</dbReference>
<reference evidence="1 2" key="1">
    <citation type="submission" date="2024-09" db="EMBL/GenBank/DDBJ databases">
        <title>Genome sequencing and assembly of Phytophthora oleae, isolate VK10A, causative agent of rot of olive drupes.</title>
        <authorList>
            <person name="Conti Taguali S."/>
            <person name="Riolo M."/>
            <person name="La Spada F."/>
            <person name="Cacciola S.O."/>
            <person name="Dionisio G."/>
        </authorList>
    </citation>
    <scope>NUCLEOTIDE SEQUENCE [LARGE SCALE GENOMIC DNA]</scope>
    <source>
        <strain evidence="1 2">VK10A</strain>
    </source>
</reference>
<keyword evidence="2" id="KW-1185">Reference proteome</keyword>
<comment type="caution">
    <text evidence="1">The sequence shown here is derived from an EMBL/GenBank/DDBJ whole genome shotgun (WGS) entry which is preliminary data.</text>
</comment>
<sequence length="101" mass="11413">MLPTQVNCMVYLVLDEIQDLYDDGRSPPRYKSPSFWLFVKLILSNAGYNVRILMFAGYGTGLVPSTPLEFDKKSILGIDHLNFTDDEISSTSRSGSRAYRV</sequence>
<name>A0ABD3ESE7_9STRA</name>
<evidence type="ECO:0000313" key="1">
    <source>
        <dbReference type="EMBL" id="KAL3657035.1"/>
    </source>
</evidence>
<protein>
    <submittedName>
        <fullName evidence="1">Uncharacterized protein</fullName>
    </submittedName>
</protein>
<organism evidence="1 2">
    <name type="scientific">Phytophthora oleae</name>
    <dbReference type="NCBI Taxonomy" id="2107226"/>
    <lineage>
        <taxon>Eukaryota</taxon>
        <taxon>Sar</taxon>
        <taxon>Stramenopiles</taxon>
        <taxon>Oomycota</taxon>
        <taxon>Peronosporomycetes</taxon>
        <taxon>Peronosporales</taxon>
        <taxon>Peronosporaceae</taxon>
        <taxon>Phytophthora</taxon>
    </lineage>
</organism>